<gene>
    <name evidence="2" type="ORF">PGLA1383_LOCUS34913</name>
</gene>
<name>A0A813FT91_POLGL</name>
<feature type="region of interest" description="Disordered" evidence="1">
    <location>
        <begin position="185"/>
        <end position="208"/>
    </location>
</feature>
<feature type="compositionally biased region" description="Polar residues" evidence="1">
    <location>
        <begin position="7"/>
        <end position="20"/>
    </location>
</feature>
<dbReference type="Proteomes" id="UP000654075">
    <property type="component" value="Unassembled WGS sequence"/>
</dbReference>
<evidence type="ECO:0000313" key="3">
    <source>
        <dbReference type="Proteomes" id="UP000654075"/>
    </source>
</evidence>
<proteinExistence type="predicted"/>
<dbReference type="AlphaFoldDB" id="A0A813FT91"/>
<organism evidence="2 3">
    <name type="scientific">Polarella glacialis</name>
    <name type="common">Dinoflagellate</name>
    <dbReference type="NCBI Taxonomy" id="89957"/>
    <lineage>
        <taxon>Eukaryota</taxon>
        <taxon>Sar</taxon>
        <taxon>Alveolata</taxon>
        <taxon>Dinophyceae</taxon>
        <taxon>Suessiales</taxon>
        <taxon>Suessiaceae</taxon>
        <taxon>Polarella</taxon>
    </lineage>
</organism>
<keyword evidence="3" id="KW-1185">Reference proteome</keyword>
<protein>
    <submittedName>
        <fullName evidence="2">Uncharacterized protein</fullName>
    </submittedName>
</protein>
<feature type="region of interest" description="Disordered" evidence="1">
    <location>
        <begin position="1"/>
        <end position="30"/>
    </location>
</feature>
<accession>A0A813FT91</accession>
<evidence type="ECO:0000313" key="2">
    <source>
        <dbReference type="EMBL" id="CAE8617246.1"/>
    </source>
</evidence>
<evidence type="ECO:0000256" key="1">
    <source>
        <dbReference type="SAM" id="MobiDB-lite"/>
    </source>
</evidence>
<comment type="caution">
    <text evidence="2">The sequence shown here is derived from an EMBL/GenBank/DDBJ whole genome shotgun (WGS) entry which is preliminary data.</text>
</comment>
<sequence>MSGMLSWATQSGKRTAPTSASKDKPKRKVQAVADTAEGSIIRELAKLGLHLASHSKQHDAALQTTVIMDSTVAVCEAMSHAGKLYNDNRATAMPDRGSPHFYVWAALIQALLVDDKVPEPAKAVLKAYADSISSPKELGSTIWVCKMAKAFEKGKTRLTFSVHSSISQVFEAVLLAPVALGGDLKTGIPPRSPPERAVQKFLSSTGGD</sequence>
<reference evidence="2" key="1">
    <citation type="submission" date="2021-02" db="EMBL/GenBank/DDBJ databases">
        <authorList>
            <person name="Dougan E. K."/>
            <person name="Rhodes N."/>
            <person name="Thang M."/>
            <person name="Chan C."/>
        </authorList>
    </citation>
    <scope>NUCLEOTIDE SEQUENCE</scope>
</reference>
<dbReference type="EMBL" id="CAJNNV010026106">
    <property type="protein sequence ID" value="CAE8617246.1"/>
    <property type="molecule type" value="Genomic_DNA"/>
</dbReference>